<dbReference type="SUPFAM" id="SSF51695">
    <property type="entry name" value="PLC-like phosphodiesterases"/>
    <property type="match status" value="1"/>
</dbReference>
<evidence type="ECO:0000256" key="1">
    <source>
        <dbReference type="SAM" id="SignalP"/>
    </source>
</evidence>
<evidence type="ECO:0000313" key="3">
    <source>
        <dbReference type="Proteomes" id="UP000176204"/>
    </source>
</evidence>
<dbReference type="KEGG" id="agl:PYTT_2338"/>
<dbReference type="Pfam" id="PF26178">
    <property type="entry name" value="PI-PLC_cat"/>
    <property type="match status" value="1"/>
</dbReference>
<dbReference type="AlphaFoldDB" id="A0A1H6MMJ9"/>
<dbReference type="GO" id="GO:0006629">
    <property type="term" value="P:lipid metabolic process"/>
    <property type="evidence" value="ECO:0007669"/>
    <property type="project" value="InterPro"/>
</dbReference>
<gene>
    <name evidence="2" type="ORF">PYTT_2338</name>
</gene>
<dbReference type="STRING" id="1679444.PYTT_2338"/>
<dbReference type="InterPro" id="IPR017946">
    <property type="entry name" value="PLC-like_Pdiesterase_TIM-brl"/>
</dbReference>
<dbReference type="PANTHER" id="PTHR13593:SF140">
    <property type="entry name" value="PLC-LIKE PHOSPHODIESTERASE"/>
    <property type="match status" value="1"/>
</dbReference>
<protein>
    <submittedName>
        <fullName evidence="2">Plc-like phosphodiesterase tim beta/alpha-barrel domain</fullName>
    </submittedName>
</protein>
<evidence type="ECO:0000313" key="2">
    <source>
        <dbReference type="EMBL" id="SEH98863.1"/>
    </source>
</evidence>
<organism evidence="2 3">
    <name type="scientific">Akkermansia glycaniphila</name>
    <dbReference type="NCBI Taxonomy" id="1679444"/>
    <lineage>
        <taxon>Bacteria</taxon>
        <taxon>Pseudomonadati</taxon>
        <taxon>Verrucomicrobiota</taxon>
        <taxon>Verrucomicrobiia</taxon>
        <taxon>Verrucomicrobiales</taxon>
        <taxon>Akkermansiaceae</taxon>
        <taxon>Akkermansia</taxon>
    </lineage>
</organism>
<keyword evidence="1" id="KW-0732">Signal</keyword>
<reference evidence="3" key="1">
    <citation type="submission" date="2016-09" db="EMBL/GenBank/DDBJ databases">
        <authorList>
            <person name="Koehorst J."/>
        </authorList>
    </citation>
    <scope>NUCLEOTIDE SEQUENCE [LARGE SCALE GENOMIC DNA]</scope>
</reference>
<keyword evidence="3" id="KW-1185">Reference proteome</keyword>
<feature type="chain" id="PRO_5009604602" evidence="1">
    <location>
        <begin position="27"/>
        <end position="311"/>
    </location>
</feature>
<feature type="signal peptide" evidence="1">
    <location>
        <begin position="1"/>
        <end position="26"/>
    </location>
</feature>
<dbReference type="RefSeq" id="WP_067777656.1">
    <property type="nucleotide sequence ID" value="NZ_LIGX01000040.1"/>
</dbReference>
<dbReference type="Gene3D" id="3.20.20.190">
    <property type="entry name" value="Phosphatidylinositol (PI) phosphodiesterase"/>
    <property type="match status" value="1"/>
</dbReference>
<dbReference type="InterPro" id="IPR051057">
    <property type="entry name" value="PI-PLC_domain"/>
</dbReference>
<dbReference type="Proteomes" id="UP000176204">
    <property type="component" value="Chromosome I"/>
</dbReference>
<dbReference type="GO" id="GO:0008081">
    <property type="term" value="F:phosphoric diester hydrolase activity"/>
    <property type="evidence" value="ECO:0007669"/>
    <property type="project" value="InterPro"/>
</dbReference>
<dbReference type="EMBL" id="LT629973">
    <property type="protein sequence ID" value="SEH98863.1"/>
    <property type="molecule type" value="Genomic_DNA"/>
</dbReference>
<sequence length="311" mass="34460">MNMFAMAWAVCACGLLVGGASGSPSAKVAASPEEESAWSPERLPDNVRYDAVLWLCAHNAMSNSEDGWHFPNQQGKMESLLDAGVHALMWDVWMQEGKVVLRHGPEWAAVLGSRPLQDALGDLKTWLDVRPQAVVTLIFESYVDAEQLAVEFDRAGLSSMCYAREEGKPWPTLGEMRRSGKRLVVMTDRPGISPAWLMPVWKQCVETPWQASAAAELKNTFNRGDKKNDLLIVNHFVTPLTASRGASEQVNALNVLKAREEAVRREMGRNPNFWVLDFAELGDGLRFAAEVNQSRLHGKTPAMEIKAGFQP</sequence>
<accession>A0A1H6MMJ9</accession>
<dbReference type="OrthoDB" id="5240859at2"/>
<proteinExistence type="predicted"/>
<name>A0A1H6MMJ9_9BACT</name>
<dbReference type="PANTHER" id="PTHR13593">
    <property type="match status" value="1"/>
</dbReference>